<keyword evidence="11" id="KW-0998">Cell outer membrane</keyword>
<evidence type="ECO:0000256" key="9">
    <source>
        <dbReference type="ARBA" id="ARBA00023139"/>
    </source>
</evidence>
<dbReference type="GO" id="GO:0009279">
    <property type="term" value="C:cell outer membrane"/>
    <property type="evidence" value="ECO:0007669"/>
    <property type="project" value="UniProtKB-SubCell"/>
</dbReference>
<accession>M1M2X9</accession>
<dbReference type="GO" id="GO:0015031">
    <property type="term" value="P:protein transport"/>
    <property type="evidence" value="ECO:0007669"/>
    <property type="project" value="UniProtKB-KW"/>
</dbReference>
<dbReference type="RefSeq" id="WP_015389960.1">
    <property type="nucleotide sequence ID" value="NC_020285.1"/>
</dbReference>
<reference evidence="13 14" key="1">
    <citation type="journal article" date="2013" name="Genome Biol. Evol.">
        <title>Genome evolution and phylogenomic analysis of candidatus kinetoplastibacterium, the betaproteobacterial endosymbionts of strigomonas and angomonas.</title>
        <authorList>
            <person name="Alves J.M."/>
            <person name="Serrano M.G."/>
            <person name="Maia da Silva F."/>
            <person name="Voegtly L.J."/>
            <person name="Matveyev A.V."/>
            <person name="Teixeira M.M."/>
            <person name="Camargo E.P."/>
            <person name="Buck G.A."/>
        </authorList>
    </citation>
    <scope>NUCLEOTIDE SEQUENCE [LARGE SCALE GENOMIC DNA]</scope>
    <source>
        <strain evidence="13 14">TCC012E</strain>
    </source>
</reference>
<comment type="subunit">
    <text evidence="3">Monomer.</text>
</comment>
<proteinExistence type="inferred from homology"/>
<dbReference type="Proteomes" id="UP000011563">
    <property type="component" value="Chromosome"/>
</dbReference>
<organism evidence="13 14">
    <name type="scientific">Candidatus Kinetoplastidibacterium blastocrithidiae TCC012E</name>
    <dbReference type="NCBI Taxonomy" id="1208922"/>
    <lineage>
        <taxon>Bacteria</taxon>
        <taxon>Pseudomonadati</taxon>
        <taxon>Pseudomonadota</taxon>
        <taxon>Betaproteobacteria</taxon>
        <taxon>Candidatus Kinetoplastidibacterium</taxon>
    </lineage>
</organism>
<keyword evidence="6" id="KW-0732">Signal</keyword>
<dbReference type="Gene3D" id="2.50.20.10">
    <property type="entry name" value="Lipoprotein localisation LolA/LolB/LppX"/>
    <property type="match status" value="1"/>
</dbReference>
<dbReference type="InterPro" id="IPR004565">
    <property type="entry name" value="OM_lipoprot_LolB"/>
</dbReference>
<evidence type="ECO:0000256" key="8">
    <source>
        <dbReference type="ARBA" id="ARBA00023136"/>
    </source>
</evidence>
<name>M1M2X9_9PROT</name>
<gene>
    <name evidence="13" type="ORF">BCUE_0316</name>
</gene>
<dbReference type="Pfam" id="PF03550">
    <property type="entry name" value="LolB"/>
    <property type="match status" value="1"/>
</dbReference>
<dbReference type="PATRIC" id="fig|1208922.3.peg.96"/>
<keyword evidence="5" id="KW-0813">Transport</keyword>
<evidence type="ECO:0000256" key="5">
    <source>
        <dbReference type="ARBA" id="ARBA00022448"/>
    </source>
</evidence>
<dbReference type="AlphaFoldDB" id="M1M2X9"/>
<evidence type="ECO:0000256" key="2">
    <source>
        <dbReference type="ARBA" id="ARBA00009696"/>
    </source>
</evidence>
<keyword evidence="7" id="KW-0653">Protein transport</keyword>
<protein>
    <recommendedName>
        <fullName evidence="4">Outer-membrane lipoprotein LolB</fullName>
    </recommendedName>
</protein>
<evidence type="ECO:0000256" key="1">
    <source>
        <dbReference type="ARBA" id="ARBA00004459"/>
    </source>
</evidence>
<evidence type="ECO:0000256" key="6">
    <source>
        <dbReference type="ARBA" id="ARBA00022729"/>
    </source>
</evidence>
<comment type="subcellular location">
    <subcellularLocation>
        <location evidence="1">Cell outer membrane</location>
        <topology evidence="1">Lipid-anchor</topology>
    </subcellularLocation>
</comment>
<sequence length="189" mass="21911">MLSRLFYASNFVFLIALCLLSNSCIHKNLINDRIFERTGSFYIVEKDDSRILRAFQGTFFWNDYGEYYELGLSNFFGKREVYLKVSPDNALLRTADGFYLQSLDADDLASQFLGYKIPMNSLRIWLKGSFICNDIPEKLLTDKFNKPSSFILSDLDVKLSSYDIFGPRKIIMQKTQENNSITIKLIVKN</sequence>
<keyword evidence="12 13" id="KW-0449">Lipoprotein</keyword>
<evidence type="ECO:0000256" key="10">
    <source>
        <dbReference type="ARBA" id="ARBA00023186"/>
    </source>
</evidence>
<evidence type="ECO:0000313" key="14">
    <source>
        <dbReference type="Proteomes" id="UP000011563"/>
    </source>
</evidence>
<dbReference type="KEGG" id="kbt:BCUE_0316"/>
<dbReference type="EMBL" id="CP003807">
    <property type="protein sequence ID" value="AGF49544.1"/>
    <property type="molecule type" value="Genomic_DNA"/>
</dbReference>
<evidence type="ECO:0000256" key="11">
    <source>
        <dbReference type="ARBA" id="ARBA00023237"/>
    </source>
</evidence>
<dbReference type="HOGENOM" id="CLU_1432157_0_0_4"/>
<keyword evidence="8" id="KW-0472">Membrane</keyword>
<dbReference type="InterPro" id="IPR029046">
    <property type="entry name" value="LolA/LolB/LppX"/>
</dbReference>
<evidence type="ECO:0000256" key="12">
    <source>
        <dbReference type="ARBA" id="ARBA00023288"/>
    </source>
</evidence>
<evidence type="ECO:0000256" key="3">
    <source>
        <dbReference type="ARBA" id="ARBA00011245"/>
    </source>
</evidence>
<keyword evidence="9" id="KW-0564">Palmitate</keyword>
<keyword evidence="10" id="KW-0143">Chaperone</keyword>
<evidence type="ECO:0000313" key="13">
    <source>
        <dbReference type="EMBL" id="AGF49544.1"/>
    </source>
</evidence>
<keyword evidence="14" id="KW-1185">Reference proteome</keyword>
<evidence type="ECO:0000256" key="7">
    <source>
        <dbReference type="ARBA" id="ARBA00022927"/>
    </source>
</evidence>
<evidence type="ECO:0000256" key="4">
    <source>
        <dbReference type="ARBA" id="ARBA00016202"/>
    </source>
</evidence>
<comment type="similarity">
    <text evidence="2">Belongs to the LolB family.</text>
</comment>
<dbReference type="SUPFAM" id="SSF89392">
    <property type="entry name" value="Prokaryotic lipoproteins and lipoprotein localization factors"/>
    <property type="match status" value="1"/>
</dbReference>